<comment type="function">
    <text evidence="11">Involved in protein N-glycosylation. Essential for the second step of the dolichol-linked oligosaccharide pathway. Anchors the catalytic subunit ALG13 to the ER.</text>
</comment>
<dbReference type="InterPro" id="IPR013969">
    <property type="entry name" value="Oligosacch_biosynth_Alg14"/>
</dbReference>
<comment type="subunit">
    <text evidence="4 11">Heterodimer with ALG13 to form a functional enzyme.</text>
</comment>
<evidence type="ECO:0000256" key="8">
    <source>
        <dbReference type="ARBA" id="ARBA00022989"/>
    </source>
</evidence>
<keyword evidence="6 11" id="KW-0812">Transmembrane</keyword>
<dbReference type="OrthoDB" id="17098at2759"/>
<dbReference type="GO" id="GO:0004577">
    <property type="term" value="F:N-acetylglucosaminyldiphosphodolichol N-acetylglucosaminyltransferase activity"/>
    <property type="evidence" value="ECO:0007669"/>
    <property type="project" value="TreeGrafter"/>
</dbReference>
<dbReference type="Pfam" id="PF08660">
    <property type="entry name" value="Alg14"/>
    <property type="match status" value="1"/>
</dbReference>
<feature type="transmembrane region" description="Helical" evidence="11">
    <location>
        <begin position="122"/>
        <end position="139"/>
    </location>
</feature>
<evidence type="ECO:0000313" key="13">
    <source>
        <dbReference type="Proteomes" id="UP000604273"/>
    </source>
</evidence>
<dbReference type="AlphaFoldDB" id="A0A8H4T1Q9"/>
<feature type="transmembrane region" description="Helical" evidence="11">
    <location>
        <begin position="159"/>
        <end position="177"/>
    </location>
</feature>
<evidence type="ECO:0000256" key="10">
    <source>
        <dbReference type="ARBA" id="ARBA00032062"/>
    </source>
</evidence>
<evidence type="ECO:0000313" key="12">
    <source>
        <dbReference type="EMBL" id="KAF4949658.1"/>
    </source>
</evidence>
<organism evidence="12 13">
    <name type="scientific">Fusarium gaditjirri</name>
    <dbReference type="NCBI Taxonomy" id="282569"/>
    <lineage>
        <taxon>Eukaryota</taxon>
        <taxon>Fungi</taxon>
        <taxon>Dikarya</taxon>
        <taxon>Ascomycota</taxon>
        <taxon>Pezizomycotina</taxon>
        <taxon>Sordariomycetes</taxon>
        <taxon>Hypocreomycetidae</taxon>
        <taxon>Hypocreales</taxon>
        <taxon>Nectriaceae</taxon>
        <taxon>Fusarium</taxon>
        <taxon>Fusarium nisikadoi species complex</taxon>
    </lineage>
</organism>
<dbReference type="GO" id="GO:0031965">
    <property type="term" value="C:nuclear membrane"/>
    <property type="evidence" value="ECO:0007669"/>
    <property type="project" value="UniProtKB-SubCell"/>
</dbReference>
<dbReference type="PANTHER" id="PTHR12154">
    <property type="entry name" value="GLYCOSYL TRANSFERASE-RELATED"/>
    <property type="match status" value="1"/>
</dbReference>
<keyword evidence="8 11" id="KW-1133">Transmembrane helix</keyword>
<gene>
    <name evidence="11" type="primary">ALG14</name>
    <name evidence="12" type="ORF">FGADI_8721</name>
</gene>
<dbReference type="EMBL" id="JABFAI010000232">
    <property type="protein sequence ID" value="KAF4949658.1"/>
    <property type="molecule type" value="Genomic_DNA"/>
</dbReference>
<evidence type="ECO:0000256" key="9">
    <source>
        <dbReference type="ARBA" id="ARBA00023136"/>
    </source>
</evidence>
<evidence type="ECO:0000256" key="1">
    <source>
        <dbReference type="ARBA" id="ARBA00004389"/>
    </source>
</evidence>
<accession>A0A8H4T1Q9</accession>
<evidence type="ECO:0000256" key="3">
    <source>
        <dbReference type="ARBA" id="ARBA00009731"/>
    </source>
</evidence>
<comment type="subcellular location">
    <subcellularLocation>
        <location evidence="1 11">Endoplasmic reticulum membrane</location>
        <topology evidence="1 11">Single-pass membrane protein</topology>
    </subcellularLocation>
    <subcellularLocation>
        <location evidence="2">Nucleus membrane</location>
        <topology evidence="2">Single-pass membrane protein</topology>
    </subcellularLocation>
</comment>
<name>A0A8H4T1Q9_9HYPO</name>
<dbReference type="GO" id="GO:0006488">
    <property type="term" value="P:dolichol-linked oligosaccharide biosynthetic process"/>
    <property type="evidence" value="ECO:0007669"/>
    <property type="project" value="InterPro"/>
</dbReference>
<dbReference type="Proteomes" id="UP000604273">
    <property type="component" value="Unassembled WGS sequence"/>
</dbReference>
<sequence>MVMIIVAAGVGLAIGALSTPRPLAAFFSVMSIYIITLLIVFSAIHIRLVRRRRRTMMDDGFCNFDGFHRRYLISSGDIMSKDHIEDYEADLETLCAAQGTNPGAYDVFTVTRARRVHQSLMTTPYTAILSMVSIFPALLTPPPKIDGAELTYPTCIYSNGPATGFFVGLAVHLLKLLGRIPENSMHFIYIESWARISTLSLTGKLFYYTGIADVLVQHKEVAEKYGLRNCGEMVFNARRPDVSSTDDKMMG</sequence>
<evidence type="ECO:0000256" key="5">
    <source>
        <dbReference type="ARBA" id="ARBA00017467"/>
    </source>
</evidence>
<evidence type="ECO:0000256" key="4">
    <source>
        <dbReference type="ARBA" id="ARBA00011335"/>
    </source>
</evidence>
<keyword evidence="7 11" id="KW-0256">Endoplasmic reticulum</keyword>
<evidence type="ECO:0000256" key="11">
    <source>
        <dbReference type="RuleBase" id="RU362127"/>
    </source>
</evidence>
<keyword evidence="13" id="KW-1185">Reference proteome</keyword>
<evidence type="ECO:0000256" key="7">
    <source>
        <dbReference type="ARBA" id="ARBA00022824"/>
    </source>
</evidence>
<feature type="transmembrane region" description="Helical" evidence="11">
    <location>
        <begin position="28"/>
        <end position="49"/>
    </location>
</feature>
<proteinExistence type="inferred from homology"/>
<reference evidence="12" key="1">
    <citation type="journal article" date="2020" name="BMC Genomics">
        <title>Correction to: Identification and distribution of gene clusters required for synthesis of sphingolipid metabolism inhibitors in diverse species of the filamentous fungus Fusarium.</title>
        <authorList>
            <person name="Kim H.S."/>
            <person name="Lohmar J.M."/>
            <person name="Busman M."/>
            <person name="Brown D.W."/>
            <person name="Naumann T.A."/>
            <person name="Divon H.H."/>
            <person name="Lysoe E."/>
            <person name="Uhlig S."/>
            <person name="Proctor R.H."/>
        </authorList>
    </citation>
    <scope>NUCLEOTIDE SEQUENCE</scope>
    <source>
        <strain evidence="12">NRRL 45417</strain>
    </source>
</reference>
<dbReference type="GO" id="GO:0043541">
    <property type="term" value="C:UDP-N-acetylglucosamine transferase complex"/>
    <property type="evidence" value="ECO:0007669"/>
    <property type="project" value="TreeGrafter"/>
</dbReference>
<comment type="caution">
    <text evidence="12">The sequence shown here is derived from an EMBL/GenBank/DDBJ whole genome shotgun (WGS) entry which is preliminary data.</text>
</comment>
<reference evidence="12" key="2">
    <citation type="submission" date="2020-05" db="EMBL/GenBank/DDBJ databases">
        <authorList>
            <person name="Kim H.-S."/>
            <person name="Proctor R.H."/>
            <person name="Brown D.W."/>
        </authorList>
    </citation>
    <scope>NUCLEOTIDE SEQUENCE</scope>
    <source>
        <strain evidence="12">NRRL 45417</strain>
    </source>
</reference>
<evidence type="ECO:0000256" key="2">
    <source>
        <dbReference type="ARBA" id="ARBA00004590"/>
    </source>
</evidence>
<comment type="similarity">
    <text evidence="3 11">Belongs to the ALG14 family.</text>
</comment>
<comment type="caution">
    <text evidence="11">Lacks conserved residue(s) required for the propagation of feature annotation.</text>
</comment>
<keyword evidence="9 11" id="KW-0472">Membrane</keyword>
<protein>
    <recommendedName>
        <fullName evidence="5 11">UDP-N-acetylglucosamine transferase subunit ALG14</fullName>
    </recommendedName>
    <alternativeName>
        <fullName evidence="10 11">Asparagine-linked glycosylation protein 14</fullName>
    </alternativeName>
</protein>
<evidence type="ECO:0000256" key="6">
    <source>
        <dbReference type="ARBA" id="ARBA00022692"/>
    </source>
</evidence>
<dbReference type="PANTHER" id="PTHR12154:SF4">
    <property type="entry name" value="UDP-N-ACETYLGLUCOSAMINE TRANSFERASE SUBUNIT ALG14 HOMOLOG"/>
    <property type="match status" value="1"/>
</dbReference>